<proteinExistence type="predicted"/>
<dbReference type="Proteomes" id="UP001358586">
    <property type="component" value="Chromosome 10"/>
</dbReference>
<name>A0ABR0NFY7_GOSAR</name>
<gene>
    <name evidence="1" type="ORF">PVK06_034032</name>
</gene>
<keyword evidence="2" id="KW-1185">Reference proteome</keyword>
<sequence>MRKLKKLMKGQAIEAKDHDMWVVYSLLLVEEESVEGDYARSKLAKKPMLRVLFPSQSRGRDTPRPMSRHSNKCTPLQLSSGVCRDTLCLCHDIEGSLDFSLSYSLCCDIQSFMLRHSNQYTFGAPSNGLLHTLKEF</sequence>
<organism evidence="1 2">
    <name type="scientific">Gossypium arboreum</name>
    <name type="common">Tree cotton</name>
    <name type="synonym">Gossypium nanking</name>
    <dbReference type="NCBI Taxonomy" id="29729"/>
    <lineage>
        <taxon>Eukaryota</taxon>
        <taxon>Viridiplantae</taxon>
        <taxon>Streptophyta</taxon>
        <taxon>Embryophyta</taxon>
        <taxon>Tracheophyta</taxon>
        <taxon>Spermatophyta</taxon>
        <taxon>Magnoliopsida</taxon>
        <taxon>eudicotyledons</taxon>
        <taxon>Gunneridae</taxon>
        <taxon>Pentapetalae</taxon>
        <taxon>rosids</taxon>
        <taxon>malvids</taxon>
        <taxon>Malvales</taxon>
        <taxon>Malvaceae</taxon>
        <taxon>Malvoideae</taxon>
        <taxon>Gossypium</taxon>
    </lineage>
</organism>
<protein>
    <submittedName>
        <fullName evidence="1">Uncharacterized protein</fullName>
    </submittedName>
</protein>
<dbReference type="EMBL" id="JARKNE010000010">
    <property type="protein sequence ID" value="KAK5792903.1"/>
    <property type="molecule type" value="Genomic_DNA"/>
</dbReference>
<reference evidence="1 2" key="1">
    <citation type="submission" date="2023-03" db="EMBL/GenBank/DDBJ databases">
        <title>WGS of Gossypium arboreum.</title>
        <authorList>
            <person name="Yu D."/>
        </authorList>
    </citation>
    <scope>NUCLEOTIDE SEQUENCE [LARGE SCALE GENOMIC DNA]</scope>
    <source>
        <tissue evidence="1">Leaf</tissue>
    </source>
</reference>
<accession>A0ABR0NFY7</accession>
<evidence type="ECO:0000313" key="2">
    <source>
        <dbReference type="Proteomes" id="UP001358586"/>
    </source>
</evidence>
<comment type="caution">
    <text evidence="1">The sequence shown here is derived from an EMBL/GenBank/DDBJ whole genome shotgun (WGS) entry which is preliminary data.</text>
</comment>
<evidence type="ECO:0000313" key="1">
    <source>
        <dbReference type="EMBL" id="KAK5792903.1"/>
    </source>
</evidence>